<accession>A0A2P2NV83</accession>
<keyword evidence="1" id="KW-0812">Transmembrane</keyword>
<proteinExistence type="predicted"/>
<organism evidence="2">
    <name type="scientific">Rhizophora mucronata</name>
    <name type="common">Asiatic mangrove</name>
    <dbReference type="NCBI Taxonomy" id="61149"/>
    <lineage>
        <taxon>Eukaryota</taxon>
        <taxon>Viridiplantae</taxon>
        <taxon>Streptophyta</taxon>
        <taxon>Embryophyta</taxon>
        <taxon>Tracheophyta</taxon>
        <taxon>Spermatophyta</taxon>
        <taxon>Magnoliopsida</taxon>
        <taxon>eudicotyledons</taxon>
        <taxon>Gunneridae</taxon>
        <taxon>Pentapetalae</taxon>
        <taxon>rosids</taxon>
        <taxon>fabids</taxon>
        <taxon>Malpighiales</taxon>
        <taxon>Rhizophoraceae</taxon>
        <taxon>Rhizophora</taxon>
    </lineage>
</organism>
<reference evidence="2" key="1">
    <citation type="submission" date="2018-02" db="EMBL/GenBank/DDBJ databases">
        <title>Rhizophora mucronata_Transcriptome.</title>
        <authorList>
            <person name="Meera S.P."/>
            <person name="Sreeshan A."/>
            <person name="Augustine A."/>
        </authorList>
    </citation>
    <scope>NUCLEOTIDE SEQUENCE</scope>
    <source>
        <tissue evidence="2">Leaf</tissue>
    </source>
</reference>
<keyword evidence="1" id="KW-1133">Transmembrane helix</keyword>
<evidence type="ECO:0000313" key="2">
    <source>
        <dbReference type="EMBL" id="MBX46417.1"/>
    </source>
</evidence>
<keyword evidence="1" id="KW-0472">Membrane</keyword>
<protein>
    <submittedName>
        <fullName evidence="2">Uncharacterized protein</fullName>
    </submittedName>
</protein>
<name>A0A2P2NV83_RHIMU</name>
<feature type="transmembrane region" description="Helical" evidence="1">
    <location>
        <begin position="12"/>
        <end position="33"/>
    </location>
</feature>
<dbReference type="EMBL" id="GGEC01065933">
    <property type="protein sequence ID" value="MBX46417.1"/>
    <property type="molecule type" value="Transcribed_RNA"/>
</dbReference>
<sequence>MLRILLVYQNIMPLFIFSFITIIMSTTGPTISITMM</sequence>
<dbReference type="AlphaFoldDB" id="A0A2P2NV83"/>
<evidence type="ECO:0000256" key="1">
    <source>
        <dbReference type="SAM" id="Phobius"/>
    </source>
</evidence>